<gene>
    <name evidence="7" type="ORF">HA052_22445</name>
</gene>
<dbReference type="InterPro" id="IPR016177">
    <property type="entry name" value="DNA-bd_dom_sf"/>
</dbReference>
<comment type="similarity">
    <text evidence="1">Belongs to the 'phage' integrase family.</text>
</comment>
<dbReference type="Gene3D" id="1.10.443.10">
    <property type="entry name" value="Intergrase catalytic core"/>
    <property type="match status" value="1"/>
</dbReference>
<dbReference type="InterPro" id="IPR010998">
    <property type="entry name" value="Integrase_recombinase_N"/>
</dbReference>
<evidence type="ECO:0000313" key="8">
    <source>
        <dbReference type="Proteomes" id="UP001515641"/>
    </source>
</evidence>
<evidence type="ECO:0000313" key="7">
    <source>
        <dbReference type="EMBL" id="NHR07952.1"/>
    </source>
</evidence>
<dbReference type="SUPFAM" id="SSF54171">
    <property type="entry name" value="DNA-binding domain"/>
    <property type="match status" value="1"/>
</dbReference>
<keyword evidence="3" id="KW-0238">DNA-binding</keyword>
<dbReference type="InterPro" id="IPR011010">
    <property type="entry name" value="DNA_brk_join_enz"/>
</dbReference>
<dbReference type="Gene3D" id="3.30.160.60">
    <property type="entry name" value="Classic Zinc Finger"/>
    <property type="match status" value="1"/>
</dbReference>
<dbReference type="InterPro" id="IPR015094">
    <property type="entry name" value="Integrase_lambda-typ_DNA-bd_N"/>
</dbReference>
<comment type="caution">
    <text evidence="7">The sequence shown here is derived from an EMBL/GenBank/DDBJ whole genome shotgun (WGS) entry which is preliminary data.</text>
</comment>
<organism evidence="7 8">
    <name type="scientific">Chromobacterium fluminis</name>
    <dbReference type="NCBI Taxonomy" id="3044269"/>
    <lineage>
        <taxon>Bacteria</taxon>
        <taxon>Pseudomonadati</taxon>
        <taxon>Pseudomonadota</taxon>
        <taxon>Betaproteobacteria</taxon>
        <taxon>Neisseriales</taxon>
        <taxon>Chromobacteriaceae</taxon>
        <taxon>Chromobacterium</taxon>
    </lineage>
</organism>
<proteinExistence type="inferred from homology"/>
<feature type="domain" description="Tyr recombinase" evidence="5">
    <location>
        <begin position="196"/>
        <end position="382"/>
    </location>
</feature>
<sequence length="392" mass="44631">MAGARKRNRRHWPDYLLARPRQGGLYYYWKHPVTKKEFGLGYDFADAASQAREANAELEHRKPQQNSLTERIKGRDTKTFHAWLDVYQDILSKRKGKGGRPRSDNTKRTEKSKIKYIRGAFEARTLIANITPQDCKKAIDPLIEQDKVRLAQSIHSTLTDCFNEAIANEWIDIGKNPATLIKKPQPIVKRARINIAQFKRILQRGKTDKDPWFETALMLAILTAQRVGDIADMKYSDIKADPESRTEYLHIIQAKEKHPIRIPLGLSLPSFPGETLGSIIAKSQETKIKGATTICHHRVNIGVAKAADSVHEQTMSKAFTEVLRDEFSDEEQAHEWPGKNPPTFHEIRSLAKRLHLDLKTGVNTKTLLGHTSDDSADLYADPRGEWWTVDIS</sequence>
<reference evidence="7 8" key="1">
    <citation type="submission" date="2020-03" db="EMBL/GenBank/DDBJ databases">
        <title>Draft genome sequence of environmentally isolated cultures.</title>
        <authorList>
            <person name="Wilson H.S."/>
            <person name="De Leon M.E."/>
        </authorList>
    </citation>
    <scope>NUCLEOTIDE SEQUENCE [LARGE SCALE GENOMIC DNA]</scope>
    <source>
        <strain evidence="7 8">HSC-31F16</strain>
    </source>
</reference>
<evidence type="ECO:0000259" key="6">
    <source>
        <dbReference type="Pfam" id="PF09003"/>
    </source>
</evidence>
<evidence type="ECO:0000259" key="5">
    <source>
        <dbReference type="Pfam" id="PF00589"/>
    </source>
</evidence>
<keyword evidence="2" id="KW-0229">DNA integration</keyword>
<dbReference type="RefSeq" id="WP_166453669.1">
    <property type="nucleotide sequence ID" value="NZ_JAAOMA010000046.1"/>
</dbReference>
<feature type="domain" description="Integrase lambda-type N-terminal DNA-binding" evidence="6">
    <location>
        <begin position="1"/>
        <end position="65"/>
    </location>
</feature>
<name>A0ABX0LLA7_9NEIS</name>
<dbReference type="SUPFAM" id="SSF56349">
    <property type="entry name" value="DNA breaking-rejoining enzymes"/>
    <property type="match status" value="1"/>
</dbReference>
<evidence type="ECO:0000256" key="1">
    <source>
        <dbReference type="ARBA" id="ARBA00008857"/>
    </source>
</evidence>
<dbReference type="Proteomes" id="UP001515641">
    <property type="component" value="Unassembled WGS sequence"/>
</dbReference>
<dbReference type="EMBL" id="JAAOMA010000046">
    <property type="protein sequence ID" value="NHR07952.1"/>
    <property type="molecule type" value="Genomic_DNA"/>
</dbReference>
<dbReference type="Pfam" id="PF09003">
    <property type="entry name" value="Arm-DNA-bind_1"/>
    <property type="match status" value="1"/>
</dbReference>
<evidence type="ECO:0000256" key="3">
    <source>
        <dbReference type="ARBA" id="ARBA00023125"/>
    </source>
</evidence>
<dbReference type="InterPro" id="IPR013762">
    <property type="entry name" value="Integrase-like_cat_sf"/>
</dbReference>
<protein>
    <submittedName>
        <fullName evidence="7">Tyrosine-type recombinase/integrase</fullName>
    </submittedName>
</protein>
<accession>A0ABX0LLA7</accession>
<evidence type="ECO:0000256" key="4">
    <source>
        <dbReference type="ARBA" id="ARBA00023172"/>
    </source>
</evidence>
<evidence type="ECO:0000256" key="2">
    <source>
        <dbReference type="ARBA" id="ARBA00022908"/>
    </source>
</evidence>
<keyword evidence="4" id="KW-0233">DNA recombination</keyword>
<dbReference type="InterPro" id="IPR002104">
    <property type="entry name" value="Integrase_catalytic"/>
</dbReference>
<dbReference type="Gene3D" id="1.10.150.130">
    <property type="match status" value="1"/>
</dbReference>
<dbReference type="Pfam" id="PF00589">
    <property type="entry name" value="Phage_integrase"/>
    <property type="match status" value="1"/>
</dbReference>
<keyword evidence="8" id="KW-1185">Reference proteome</keyword>